<dbReference type="AlphaFoldDB" id="A0AAU0UQ43"/>
<dbReference type="SUPFAM" id="SSF52096">
    <property type="entry name" value="ClpP/crotonase"/>
    <property type="match status" value="1"/>
</dbReference>
<evidence type="ECO:0000256" key="4">
    <source>
        <dbReference type="ARBA" id="ARBA00023239"/>
    </source>
</evidence>
<dbReference type="Gene3D" id="1.10.12.10">
    <property type="entry name" value="Lyase 2-enoyl-coa Hydratase, Chain A, domain 2"/>
    <property type="match status" value="1"/>
</dbReference>
<proteinExistence type="inferred from homology"/>
<evidence type="ECO:0000313" key="8">
    <source>
        <dbReference type="EMBL" id="WRO22310.1"/>
    </source>
</evidence>
<dbReference type="PANTHER" id="PTHR11941">
    <property type="entry name" value="ENOYL-COA HYDRATASE-RELATED"/>
    <property type="match status" value="1"/>
</dbReference>
<sequence length="257" mass="27078">MGKLVKLVIKDKIAEVTIDNPPVNALNAQVIQELDETVEVIKGEEVGAVIITGAGEKAFVAGADISQFPSLNSDTGKKMVQTGQRVFDKIAALPIPVIGAIDGFALGGGCELALVCDIRIASEKARLGLPEVNLAIIPGYGGTQRLARLIGEGKAKELIFTADAVMAQEALQIGLVERVVPAGETVNAAREMAQKILSKGPLAIRKAKQAIDEGLKGSLRDGLDIEADLVGELFATEDLKEGATAFLKKRKPNYKGL</sequence>
<gene>
    <name evidence="8" type="ORF">MFMK1_002138</name>
</gene>
<accession>A0AAU0UQ43</accession>
<keyword evidence="9" id="KW-1185">Reference proteome</keyword>
<organism evidence="8 9">
    <name type="scientific">Metallumcola ferriviriculae</name>
    <dbReference type="NCBI Taxonomy" id="3039180"/>
    <lineage>
        <taxon>Bacteria</taxon>
        <taxon>Bacillati</taxon>
        <taxon>Bacillota</taxon>
        <taxon>Clostridia</taxon>
        <taxon>Neomoorellales</taxon>
        <taxon>Desulfitibacteraceae</taxon>
        <taxon>Metallumcola</taxon>
    </lineage>
</organism>
<dbReference type="InterPro" id="IPR018376">
    <property type="entry name" value="Enoyl-CoA_hyd/isom_CS"/>
</dbReference>
<dbReference type="Gene3D" id="3.90.226.10">
    <property type="entry name" value="2-enoyl-CoA Hydratase, Chain A, domain 1"/>
    <property type="match status" value="1"/>
</dbReference>
<dbReference type="Proteomes" id="UP001329915">
    <property type="component" value="Chromosome"/>
</dbReference>
<protein>
    <recommendedName>
        <fullName evidence="6">short-chain-enoyl-CoA hydratase</fullName>
        <ecNumber evidence="6">4.2.1.150</ecNumber>
    </recommendedName>
</protein>
<dbReference type="EC" id="4.2.1.150" evidence="6"/>
<dbReference type="EMBL" id="CP121694">
    <property type="protein sequence ID" value="WRO22310.1"/>
    <property type="molecule type" value="Genomic_DNA"/>
</dbReference>
<evidence type="ECO:0000256" key="6">
    <source>
        <dbReference type="ARBA" id="ARBA00067035"/>
    </source>
</evidence>
<keyword evidence="4" id="KW-0456">Lyase</keyword>
<evidence type="ECO:0000256" key="5">
    <source>
        <dbReference type="ARBA" id="ARBA00050624"/>
    </source>
</evidence>
<dbReference type="InterPro" id="IPR014748">
    <property type="entry name" value="Enoyl-CoA_hydra_C"/>
</dbReference>
<dbReference type="InterPro" id="IPR029045">
    <property type="entry name" value="ClpP/crotonase-like_dom_sf"/>
</dbReference>
<dbReference type="PROSITE" id="PS00166">
    <property type="entry name" value="ENOYL_COA_HYDRATASE"/>
    <property type="match status" value="1"/>
</dbReference>
<dbReference type="GO" id="GO:0006635">
    <property type="term" value="P:fatty acid beta-oxidation"/>
    <property type="evidence" value="ECO:0007669"/>
    <property type="project" value="TreeGrafter"/>
</dbReference>
<comment type="catalytic activity">
    <reaction evidence="5">
        <text>a short-chain (3S)-3-hydroxyacyl-CoA = a short-chain (2E)-enoyl-CoA + H2O</text>
        <dbReference type="Rhea" id="RHEA:52664"/>
        <dbReference type="ChEBI" id="CHEBI:15377"/>
        <dbReference type="ChEBI" id="CHEBI:87488"/>
        <dbReference type="ChEBI" id="CHEBI:136760"/>
        <dbReference type="EC" id="4.2.1.150"/>
    </reaction>
</comment>
<dbReference type="GO" id="GO:0018812">
    <property type="term" value="F:3-hydroxyacyl-CoA dehydratase activity"/>
    <property type="evidence" value="ECO:0007669"/>
    <property type="project" value="UniProtKB-EC"/>
</dbReference>
<comment type="subunit">
    <text evidence="3">Homotetramer.</text>
</comment>
<dbReference type="InterPro" id="IPR001753">
    <property type="entry name" value="Enoyl-CoA_hydra/iso"/>
</dbReference>
<evidence type="ECO:0000256" key="7">
    <source>
        <dbReference type="RuleBase" id="RU003707"/>
    </source>
</evidence>
<comment type="pathway">
    <text evidence="1">Lipid metabolism; butanoate metabolism.</text>
</comment>
<reference evidence="8 9" key="1">
    <citation type="submission" date="2023-04" db="EMBL/GenBank/DDBJ databases">
        <authorList>
            <person name="Hsu D."/>
        </authorList>
    </citation>
    <scope>NUCLEOTIDE SEQUENCE [LARGE SCALE GENOMIC DNA]</scope>
    <source>
        <strain evidence="8 9">MK1</strain>
    </source>
</reference>
<comment type="similarity">
    <text evidence="2 7">Belongs to the enoyl-CoA hydratase/isomerase family.</text>
</comment>
<dbReference type="FunFam" id="1.10.12.10:FF:000001">
    <property type="entry name" value="Probable enoyl-CoA hydratase, mitochondrial"/>
    <property type="match status" value="1"/>
</dbReference>
<evidence type="ECO:0000256" key="1">
    <source>
        <dbReference type="ARBA" id="ARBA00005086"/>
    </source>
</evidence>
<name>A0AAU0UQ43_9FIRM</name>
<dbReference type="RefSeq" id="WP_366921725.1">
    <property type="nucleotide sequence ID" value="NZ_CP121694.1"/>
</dbReference>
<dbReference type="Pfam" id="PF00378">
    <property type="entry name" value="ECH_1"/>
    <property type="match status" value="1"/>
</dbReference>
<dbReference type="PANTHER" id="PTHR11941:SF54">
    <property type="entry name" value="ENOYL-COA HYDRATASE, MITOCHONDRIAL"/>
    <property type="match status" value="1"/>
</dbReference>
<dbReference type="FunFam" id="3.90.226.10:FF:000009">
    <property type="entry name" value="Carnitinyl-CoA dehydratase"/>
    <property type="match status" value="1"/>
</dbReference>
<dbReference type="KEGG" id="dbc:MFMK1_002138"/>
<evidence type="ECO:0000313" key="9">
    <source>
        <dbReference type="Proteomes" id="UP001329915"/>
    </source>
</evidence>
<evidence type="ECO:0000256" key="2">
    <source>
        <dbReference type="ARBA" id="ARBA00005254"/>
    </source>
</evidence>
<evidence type="ECO:0000256" key="3">
    <source>
        <dbReference type="ARBA" id="ARBA00011881"/>
    </source>
</evidence>
<dbReference type="CDD" id="cd06558">
    <property type="entry name" value="crotonase-like"/>
    <property type="match status" value="1"/>
</dbReference>